<protein>
    <submittedName>
        <fullName evidence="1">Delta-60 repeat</fullName>
    </submittedName>
</protein>
<dbReference type="InterPro" id="IPR013431">
    <property type="entry name" value="Delta_60_rpt"/>
</dbReference>
<proteinExistence type="predicted"/>
<organism evidence="1">
    <name type="scientific">uncultured Caudovirales phage</name>
    <dbReference type="NCBI Taxonomy" id="2100421"/>
    <lineage>
        <taxon>Viruses</taxon>
        <taxon>Duplodnaviria</taxon>
        <taxon>Heunggongvirae</taxon>
        <taxon>Uroviricota</taxon>
        <taxon>Caudoviricetes</taxon>
        <taxon>Peduoviridae</taxon>
        <taxon>Maltschvirus</taxon>
        <taxon>Maltschvirus maltsch</taxon>
    </lineage>
</organism>
<sequence length="773" mass="77983">MAGVLISLIGSLKRFVSGGLNDATFNAIDSYTGPNSTFTVSSSAVLSQPDGKLLLGGTFTTFNGVAAGSLVRLNADGSLDSSFMAAIGTAANTFVVSALALDPTSGDIIVGGSFTSWNGVSGVGGIVRLYSDGSRNSSFSTGTGGVQPKAIVVQSDGKVVIAGSFTTWNGATVNGIVRLNTDGSRDTTFTTNTGTAGGAAQTLLALQPDGKILVGGTFTTWNGASVVRLVRLNTDGTRDATFTTNMGTGPNNTVLGMVVQSTGKIVITGGFTTWGGVTVNKIVRLNTDGTRDTAFTTNTGTGFDTQIPSPSAIGVQSDDKIVIAGQFQTLNGVAVNRAIRLNSDGTKDTGFATALPNTGPALLTIQADGQIVFIGAFTLWGTTTSSGTARVTSSGSLATYSLLTGLGGANGAVNALAVQSNGQIIIGGAFTSFNGSTSAVRIARVSSAGVLDTAFATNTGTGASGIVWATFVQSDGKIVVGGAFGTWNGATVNGIVRLNTDGTLDAAFATNTGTGGTTIITAALQSDGKILVGGNFTTWNGTAVTYIVRLNSDGTRDTTFTTNIGTGPNAAIQYITVQPDGKVLVSGAFTAWNGTTTKFVRLNSNGTIDASFVTNTGTGPNGLANVMTIQSDGKILVGGTFTTWNGTTASGIARLNSDGTLDTAFVTNTGLGATVSTTVNVISLQSDGKIVVGGAFGTFNGASTYGGIVRLNADGTVDSGFKASTGTGFTTATSITAMARQSDGKILVGGNFTFFNSKVRTRLARITIDGYTP</sequence>
<dbReference type="Pfam" id="PF17164">
    <property type="entry name" value="DUF5122"/>
    <property type="match status" value="14"/>
</dbReference>
<dbReference type="NCBIfam" id="TIGR02608">
    <property type="entry name" value="delta_60_rpt"/>
    <property type="match status" value="12"/>
</dbReference>
<reference evidence="1" key="1">
    <citation type="submission" date="2020-04" db="EMBL/GenBank/DDBJ databases">
        <authorList>
            <person name="Chiriac C."/>
            <person name="Salcher M."/>
            <person name="Ghai R."/>
            <person name="Kavagutti S V."/>
        </authorList>
    </citation>
    <scope>NUCLEOTIDE SEQUENCE</scope>
</reference>
<name>A0A6J5KN39_9CAUD</name>
<dbReference type="SUPFAM" id="SSF101898">
    <property type="entry name" value="NHL repeat"/>
    <property type="match status" value="1"/>
</dbReference>
<dbReference type="SUPFAM" id="SSF50965">
    <property type="entry name" value="Galactose oxidase, central domain"/>
    <property type="match status" value="2"/>
</dbReference>
<dbReference type="Gene3D" id="2.80.10.50">
    <property type="match status" value="6"/>
</dbReference>
<dbReference type="PANTHER" id="PTHR31778:SF2">
    <property type="entry name" value="BUD SITE SELECTION PROTEIN RAX2"/>
    <property type="match status" value="1"/>
</dbReference>
<dbReference type="InterPro" id="IPR011043">
    <property type="entry name" value="Gal_Oxase/kelch_b-propeller"/>
</dbReference>
<evidence type="ECO:0000313" key="1">
    <source>
        <dbReference type="EMBL" id="CAB4123794.1"/>
    </source>
</evidence>
<accession>A0A6J5KN39</accession>
<gene>
    <name evidence="1" type="ORF">UFOVP45_28</name>
</gene>
<dbReference type="PANTHER" id="PTHR31778">
    <property type="entry name" value="BUD SITE SELECTION PROTEIN RAX2"/>
    <property type="match status" value="1"/>
</dbReference>
<dbReference type="EMBL" id="LR796175">
    <property type="protein sequence ID" value="CAB4123794.1"/>
    <property type="molecule type" value="Genomic_DNA"/>
</dbReference>